<evidence type="ECO:0000313" key="1">
    <source>
        <dbReference type="EMBL" id="EGR31301.1"/>
    </source>
</evidence>
<reference evidence="1 2" key="1">
    <citation type="submission" date="2011-07" db="EMBL/GenBank/DDBJ databases">
        <authorList>
            <person name="Coyne R."/>
            <person name="Brami D."/>
            <person name="Johnson J."/>
            <person name="Hostetler J."/>
            <person name="Hannick L."/>
            <person name="Clark T."/>
            <person name="Cassidy-Hanley D."/>
            <person name="Inman J."/>
        </authorList>
    </citation>
    <scope>NUCLEOTIDE SEQUENCE [LARGE SCALE GENOMIC DNA]</scope>
    <source>
        <strain evidence="1 2">G5</strain>
    </source>
</reference>
<protein>
    <submittedName>
        <fullName evidence="1">Uncharacterized protein</fullName>
    </submittedName>
</protein>
<dbReference type="Proteomes" id="UP000008983">
    <property type="component" value="Unassembled WGS sequence"/>
</dbReference>
<name>G0QTZ7_ICHMU</name>
<dbReference type="EMBL" id="GL983887">
    <property type="protein sequence ID" value="EGR31301.1"/>
    <property type="molecule type" value="Genomic_DNA"/>
</dbReference>
<accession>G0QTZ7</accession>
<sequence length="248" mass="29351">MEYTGYNVNYENQTKIQYKIFYLKQEKKKKKKKIIIIMITFSSILGQKISENKKLFQNNIKLIQDLFQQFRQKKDQITEILTVKLQSFKGAIKQYTNIIEQIDNQYPEFENKKSDLVFDCISKYFISEIHYISSLQYDIRNIVSKLKDEEGKEKIKLEKIILQNEYNSSVLSSIIKSNSLSQKTNSFFSENEAANKIKSRAMDFFNKYKKEKEGIIQFQNGDLDGQLACTWNLILSEQKNMESLNKEQ</sequence>
<keyword evidence="2" id="KW-1185">Reference proteome</keyword>
<dbReference type="eggNOG" id="ENOG502R2T5">
    <property type="taxonomic scope" value="Eukaryota"/>
</dbReference>
<dbReference type="AlphaFoldDB" id="G0QTZ7"/>
<proteinExistence type="predicted"/>
<evidence type="ECO:0000313" key="2">
    <source>
        <dbReference type="Proteomes" id="UP000008983"/>
    </source>
</evidence>
<dbReference type="GeneID" id="14907447"/>
<dbReference type="RefSeq" id="XP_004034787.1">
    <property type="nucleotide sequence ID" value="XM_004034739.1"/>
</dbReference>
<dbReference type="OrthoDB" id="10650784at2759"/>
<organism evidence="1 2">
    <name type="scientific">Ichthyophthirius multifiliis</name>
    <name type="common">White spot disease agent</name>
    <name type="synonym">Ich</name>
    <dbReference type="NCBI Taxonomy" id="5932"/>
    <lineage>
        <taxon>Eukaryota</taxon>
        <taxon>Sar</taxon>
        <taxon>Alveolata</taxon>
        <taxon>Ciliophora</taxon>
        <taxon>Intramacronucleata</taxon>
        <taxon>Oligohymenophorea</taxon>
        <taxon>Hymenostomatida</taxon>
        <taxon>Ophryoglenina</taxon>
        <taxon>Ichthyophthirius</taxon>
    </lineage>
</organism>
<gene>
    <name evidence="1" type="ORF">IMG5_113380</name>
</gene>
<dbReference type="InParanoid" id="G0QTZ7"/>